<dbReference type="CDD" id="cd16100">
    <property type="entry name" value="ARID"/>
    <property type="match status" value="1"/>
</dbReference>
<dbReference type="Pfam" id="PF01388">
    <property type="entry name" value="ARID"/>
    <property type="match status" value="1"/>
</dbReference>
<organism evidence="3 5">
    <name type="scientific">Medicago truncatula</name>
    <name type="common">Barrel medic</name>
    <name type="synonym">Medicago tribuloides</name>
    <dbReference type="NCBI Taxonomy" id="3880"/>
    <lineage>
        <taxon>Eukaryota</taxon>
        <taxon>Viridiplantae</taxon>
        <taxon>Streptophyta</taxon>
        <taxon>Embryophyta</taxon>
        <taxon>Tracheophyta</taxon>
        <taxon>Spermatophyta</taxon>
        <taxon>Magnoliopsida</taxon>
        <taxon>eudicotyledons</taxon>
        <taxon>Gunneridae</taxon>
        <taxon>Pentapetalae</taxon>
        <taxon>rosids</taxon>
        <taxon>fabids</taxon>
        <taxon>Fabales</taxon>
        <taxon>Fabaceae</taxon>
        <taxon>Papilionoideae</taxon>
        <taxon>50 kb inversion clade</taxon>
        <taxon>NPAAA clade</taxon>
        <taxon>Hologalegina</taxon>
        <taxon>IRL clade</taxon>
        <taxon>Trifolieae</taxon>
        <taxon>Medicago</taxon>
    </lineage>
</organism>
<sequence length="592" mass="67095">MANGSSLDRPEAETFTEFHKNGGCLVEGRVDSSDHDNDKAKQKSLFFQLFSAYLKENCSRGTVRPVPVMLGEGQLLDLYQLFALVKEKGGYDAVSRKGLWNSVIVELGLDLRVLASVKLVFDKYLNDFEGWLRKSFEEKSLKNGNDGYLNSLPIDLEKEFQNLFCSNLKDKDDDFVPLESSNIIKHIDLVNQKSDGYLLDTKNQNNKCDGLQNVNSDGHGGDDEKLGTGVKDDITASCAETEKEFNSRKRNRESPAAQPLTEPSKGKEYKGYQDIFVQMLRARDVLSVRKHAEPNRGSSSKIHPAKYEDPVSLGQQGRVNLRRSKRLSMSLKLHAMESEKSPMEKTTGKPDIVINKKKPTTKAAVRKKKKSTANAAGTEEKKYDPFSDDSRDKVVSVGPLFQVEVPQWTGVVYGSDSKSLGTQVWPVKDDSRPTTETDLVGRGRRGKCSCNVQGSVDCVRLHIAANRMKLKFELGSAFYHWGFDKMGEEVSLQWTGDEEKRFKDIMSLKIPSQNKSFWNNPSSYFQKRTRKDMVRYYFNVYLIQLRSYQNRVTSETVYSDDDEIEFESFGDGFGRKAIKRPSIEFKECSENK</sequence>
<feature type="compositionally biased region" description="Basic and acidic residues" evidence="1">
    <location>
        <begin position="219"/>
        <end position="247"/>
    </location>
</feature>
<feature type="region of interest" description="Disordered" evidence="1">
    <location>
        <begin position="358"/>
        <end position="389"/>
    </location>
</feature>
<evidence type="ECO:0000259" key="2">
    <source>
        <dbReference type="PROSITE" id="PS51011"/>
    </source>
</evidence>
<dbReference type="EnsemblPlants" id="KEH42660">
    <property type="protein sequence ID" value="KEH42660"/>
    <property type="gene ID" value="MTR_1g073380"/>
</dbReference>
<dbReference type="SUPFAM" id="SSF46774">
    <property type="entry name" value="ARID-like"/>
    <property type="match status" value="1"/>
</dbReference>
<dbReference type="SMART" id="SM00501">
    <property type="entry name" value="BRIGHT"/>
    <property type="match status" value="1"/>
</dbReference>
<evidence type="ECO:0000313" key="3">
    <source>
        <dbReference type="EMBL" id="KEH42660.1"/>
    </source>
</evidence>
<dbReference type="Proteomes" id="UP000002051">
    <property type="component" value="Unassembled WGS sequence"/>
</dbReference>
<dbReference type="KEGG" id="mtr:25484364"/>
<reference evidence="3 5" key="1">
    <citation type="journal article" date="2011" name="Nature">
        <title>The Medicago genome provides insight into the evolution of rhizobial symbioses.</title>
        <authorList>
            <person name="Young N.D."/>
            <person name="Debelle F."/>
            <person name="Oldroyd G.E."/>
            <person name="Geurts R."/>
            <person name="Cannon S.B."/>
            <person name="Udvardi M.K."/>
            <person name="Benedito V.A."/>
            <person name="Mayer K.F."/>
            <person name="Gouzy J."/>
            <person name="Schoof H."/>
            <person name="Van de Peer Y."/>
            <person name="Proost S."/>
            <person name="Cook D.R."/>
            <person name="Meyers B.C."/>
            <person name="Spannagl M."/>
            <person name="Cheung F."/>
            <person name="De Mita S."/>
            <person name="Krishnakumar V."/>
            <person name="Gundlach H."/>
            <person name="Zhou S."/>
            <person name="Mudge J."/>
            <person name="Bharti A.K."/>
            <person name="Murray J.D."/>
            <person name="Naoumkina M.A."/>
            <person name="Rosen B."/>
            <person name="Silverstein K.A."/>
            <person name="Tang H."/>
            <person name="Rombauts S."/>
            <person name="Zhao P.X."/>
            <person name="Zhou P."/>
            <person name="Barbe V."/>
            <person name="Bardou P."/>
            <person name="Bechner M."/>
            <person name="Bellec A."/>
            <person name="Berger A."/>
            <person name="Berges H."/>
            <person name="Bidwell S."/>
            <person name="Bisseling T."/>
            <person name="Choisne N."/>
            <person name="Couloux A."/>
            <person name="Denny R."/>
            <person name="Deshpande S."/>
            <person name="Dai X."/>
            <person name="Doyle J.J."/>
            <person name="Dudez A.M."/>
            <person name="Farmer A.D."/>
            <person name="Fouteau S."/>
            <person name="Franken C."/>
            <person name="Gibelin C."/>
            <person name="Gish J."/>
            <person name="Goldstein S."/>
            <person name="Gonzalez A.J."/>
            <person name="Green P.J."/>
            <person name="Hallab A."/>
            <person name="Hartog M."/>
            <person name="Hua A."/>
            <person name="Humphray S.J."/>
            <person name="Jeong D.H."/>
            <person name="Jing Y."/>
            <person name="Jocker A."/>
            <person name="Kenton S.M."/>
            <person name="Kim D.J."/>
            <person name="Klee K."/>
            <person name="Lai H."/>
            <person name="Lang C."/>
            <person name="Lin S."/>
            <person name="Macmil S.L."/>
            <person name="Magdelenat G."/>
            <person name="Matthews L."/>
            <person name="McCorrison J."/>
            <person name="Monaghan E.L."/>
            <person name="Mun J.H."/>
            <person name="Najar F.Z."/>
            <person name="Nicholson C."/>
            <person name="Noirot C."/>
            <person name="O'Bleness M."/>
            <person name="Paule C.R."/>
            <person name="Poulain J."/>
            <person name="Prion F."/>
            <person name="Qin B."/>
            <person name="Qu C."/>
            <person name="Retzel E.F."/>
            <person name="Riddle C."/>
            <person name="Sallet E."/>
            <person name="Samain S."/>
            <person name="Samson N."/>
            <person name="Sanders I."/>
            <person name="Saurat O."/>
            <person name="Scarpelli C."/>
            <person name="Schiex T."/>
            <person name="Segurens B."/>
            <person name="Severin A.J."/>
            <person name="Sherrier D.J."/>
            <person name="Shi R."/>
            <person name="Sims S."/>
            <person name="Singer S.R."/>
            <person name="Sinharoy S."/>
            <person name="Sterck L."/>
            <person name="Viollet A."/>
            <person name="Wang B.B."/>
            <person name="Wang K."/>
            <person name="Wang M."/>
            <person name="Wang X."/>
            <person name="Warfsmann J."/>
            <person name="Weissenbach J."/>
            <person name="White D.D."/>
            <person name="White J.D."/>
            <person name="Wiley G.B."/>
            <person name="Wincker P."/>
            <person name="Xing Y."/>
            <person name="Yang L."/>
            <person name="Yao Z."/>
            <person name="Ying F."/>
            <person name="Zhai J."/>
            <person name="Zhou L."/>
            <person name="Zuber A."/>
            <person name="Denarie J."/>
            <person name="Dixon R.A."/>
            <person name="May G.D."/>
            <person name="Schwartz D.C."/>
            <person name="Rogers J."/>
            <person name="Quetier F."/>
            <person name="Town C.D."/>
            <person name="Roe B.A."/>
        </authorList>
    </citation>
    <scope>NUCLEOTIDE SEQUENCE [LARGE SCALE GENOMIC DNA]</scope>
    <source>
        <strain evidence="3">A17</strain>
        <strain evidence="4 5">cv. Jemalong A17</strain>
    </source>
</reference>
<feature type="compositionally biased region" description="Basic residues" evidence="1">
    <location>
        <begin position="358"/>
        <end position="371"/>
    </location>
</feature>
<dbReference type="PANTHER" id="PTHR46410:SF18">
    <property type="entry name" value="AT-RICH INTERACTIVE DOMAIN-CONTAINING PROTEIN 2"/>
    <property type="match status" value="1"/>
</dbReference>
<dbReference type="PANTHER" id="PTHR46410">
    <property type="entry name" value="AT-RICH INTERACTIVE DOMAIN-CONTAINING PROTEIN 2"/>
    <property type="match status" value="1"/>
</dbReference>
<dbReference type="OrthoDB" id="1424761at2759"/>
<dbReference type="HOGENOM" id="CLU_032356_2_0_1"/>
<dbReference type="Gene3D" id="1.10.150.60">
    <property type="entry name" value="ARID DNA-binding domain"/>
    <property type="match status" value="1"/>
</dbReference>
<evidence type="ECO:0000256" key="1">
    <source>
        <dbReference type="SAM" id="MobiDB-lite"/>
    </source>
</evidence>
<name>A0A072VX39_MEDTR</name>
<feature type="region of interest" description="Disordered" evidence="1">
    <location>
        <begin position="424"/>
        <end position="444"/>
    </location>
</feature>
<proteinExistence type="predicted"/>
<evidence type="ECO:0000313" key="5">
    <source>
        <dbReference type="Proteomes" id="UP000002051"/>
    </source>
</evidence>
<dbReference type="PROSITE" id="PS51011">
    <property type="entry name" value="ARID"/>
    <property type="match status" value="1"/>
</dbReference>
<dbReference type="GO" id="GO:0003677">
    <property type="term" value="F:DNA binding"/>
    <property type="evidence" value="ECO:0007669"/>
    <property type="project" value="UniProtKB-KW"/>
</dbReference>
<dbReference type="AlphaFoldDB" id="A0A072VX39"/>
<feature type="domain" description="ARID" evidence="2">
    <location>
        <begin position="40"/>
        <end position="133"/>
    </location>
</feature>
<dbReference type="InterPro" id="IPR036431">
    <property type="entry name" value="ARID_dom_sf"/>
</dbReference>
<keyword evidence="3" id="KW-0238">DNA-binding</keyword>
<dbReference type="EMBL" id="CM001217">
    <property type="protein sequence ID" value="KEH42660.1"/>
    <property type="molecule type" value="Genomic_DNA"/>
</dbReference>
<evidence type="ECO:0000313" key="4">
    <source>
        <dbReference type="EnsemblPlants" id="KEH42660"/>
    </source>
</evidence>
<reference evidence="3 5" key="2">
    <citation type="journal article" date="2014" name="BMC Genomics">
        <title>An improved genome release (version Mt4.0) for the model legume Medicago truncatula.</title>
        <authorList>
            <person name="Tang H."/>
            <person name="Krishnakumar V."/>
            <person name="Bidwell S."/>
            <person name="Rosen B."/>
            <person name="Chan A."/>
            <person name="Zhou S."/>
            <person name="Gentzbittel L."/>
            <person name="Childs K.L."/>
            <person name="Yandell M."/>
            <person name="Gundlach H."/>
            <person name="Mayer K.F."/>
            <person name="Schwartz D.C."/>
            <person name="Town C.D."/>
        </authorList>
    </citation>
    <scope>GENOME REANNOTATION</scope>
    <source>
        <strain evidence="3">A17</strain>
        <strain evidence="4 5">cv. Jemalong A17</strain>
    </source>
</reference>
<protein>
    <submittedName>
        <fullName evidence="3">ARID/bright DNA-binding domain protein</fullName>
    </submittedName>
</protein>
<dbReference type="SMART" id="SM01014">
    <property type="entry name" value="ARID"/>
    <property type="match status" value="1"/>
</dbReference>
<feature type="region of interest" description="Disordered" evidence="1">
    <location>
        <begin position="208"/>
        <end position="268"/>
    </location>
</feature>
<reference evidence="4" key="3">
    <citation type="submission" date="2015-04" db="UniProtKB">
        <authorList>
            <consortium name="EnsemblPlants"/>
        </authorList>
    </citation>
    <scope>IDENTIFICATION</scope>
    <source>
        <strain evidence="4">cv. Jemalong A17</strain>
    </source>
</reference>
<keyword evidence="5" id="KW-1185">Reference proteome</keyword>
<accession>A0A072VX39</accession>
<feature type="compositionally biased region" description="Basic and acidic residues" evidence="1">
    <location>
        <begin position="378"/>
        <end position="389"/>
    </location>
</feature>
<gene>
    <name evidence="4" type="primary">25484364</name>
    <name evidence="3" type="ordered locus">MTR_1g073380</name>
</gene>
<dbReference type="InterPro" id="IPR001606">
    <property type="entry name" value="ARID_dom"/>
</dbReference>
<feature type="compositionally biased region" description="Basic and acidic residues" evidence="1">
    <location>
        <begin position="427"/>
        <end position="441"/>
    </location>
</feature>